<dbReference type="PIRSF" id="PIRSF000094">
    <property type="entry name" value="Enoyl-ACP_rdct"/>
    <property type="match status" value="1"/>
</dbReference>
<dbReference type="EC" id="1.3.1.9" evidence="8"/>
<comment type="pathway">
    <text evidence="1">Lipid metabolism.</text>
</comment>
<dbReference type="InterPro" id="IPR036291">
    <property type="entry name" value="NAD(P)-bd_dom_sf"/>
</dbReference>
<dbReference type="SUPFAM" id="SSF51735">
    <property type="entry name" value="NAD(P)-binding Rossmann-fold domains"/>
    <property type="match status" value="1"/>
</dbReference>
<keyword evidence="5 8" id="KW-0560">Oxidoreductase</keyword>
<proteinExistence type="inferred from homology"/>
<dbReference type="PANTHER" id="PTHR43159:SF2">
    <property type="entry name" value="ENOYL-[ACYL-CARRIER-PROTEIN] REDUCTASE [NADH], CHLOROPLASTIC"/>
    <property type="match status" value="1"/>
</dbReference>
<comment type="similarity">
    <text evidence="2">Belongs to the short-chain dehydrogenases/reductases (SDR) family. FabI subfamily.</text>
</comment>
<keyword evidence="4" id="KW-0276">Fatty acid metabolism</keyword>
<keyword evidence="6" id="KW-0443">Lipid metabolism</keyword>
<dbReference type="EMBL" id="CABL01000008">
    <property type="protein sequence ID" value="CBH75311.1"/>
    <property type="molecule type" value="Genomic_DNA"/>
</dbReference>
<dbReference type="InterPro" id="IPR014358">
    <property type="entry name" value="Enoyl-ACP_Rdtase_NADH"/>
</dbReference>
<dbReference type="Gene3D" id="1.10.8.400">
    <property type="entry name" value="Enoyl acyl carrier protein reductase"/>
    <property type="match status" value="1"/>
</dbReference>
<dbReference type="Pfam" id="PF13561">
    <property type="entry name" value="adh_short_C2"/>
    <property type="match status" value="1"/>
</dbReference>
<keyword evidence="7" id="KW-0275">Fatty acid biosynthesis</keyword>
<evidence type="ECO:0000256" key="5">
    <source>
        <dbReference type="ARBA" id="ARBA00023002"/>
    </source>
</evidence>
<organism evidence="8">
    <name type="scientific">mine drainage metagenome</name>
    <dbReference type="NCBI Taxonomy" id="410659"/>
    <lineage>
        <taxon>unclassified sequences</taxon>
        <taxon>metagenomes</taxon>
        <taxon>ecological metagenomes</taxon>
    </lineage>
</organism>
<sequence length="265" mass="28344">MGLLDGKIALITGVANRWSIATGIARAFHSHGARLCFIYQGERVRDEVEKLAAELGEAHCYPCDVTSDEALAELAAAIRRDYGSLDVLVHSIAYTNKEDLKGKVYTTSRNGFALALDISSYSLIALSNAFVDLLNDDASIIALTYLGSTAIVPNYNLAGIAKAALEAIVRYLAYDLGPRGIRVNAISAGPISTASSRQVHGLRYILDVVAAESPLRRNVTPEDVGKTAVYLASDLARAVTAEVHFVDSGFHAMGIFTNGRTPESV</sequence>
<dbReference type="GO" id="GO:0006633">
    <property type="term" value="P:fatty acid biosynthetic process"/>
    <property type="evidence" value="ECO:0007669"/>
    <property type="project" value="UniProtKB-KW"/>
</dbReference>
<dbReference type="PANTHER" id="PTHR43159">
    <property type="entry name" value="ENOYL-[ACYL-CARRIER-PROTEIN] REDUCTASE"/>
    <property type="match status" value="1"/>
</dbReference>
<name>E6PFS4_9ZZZZ</name>
<evidence type="ECO:0000256" key="4">
    <source>
        <dbReference type="ARBA" id="ARBA00022832"/>
    </source>
</evidence>
<accession>E6PFS4</accession>
<dbReference type="InterPro" id="IPR002347">
    <property type="entry name" value="SDR_fam"/>
</dbReference>
<evidence type="ECO:0000256" key="2">
    <source>
        <dbReference type="ARBA" id="ARBA00009233"/>
    </source>
</evidence>
<evidence type="ECO:0000256" key="3">
    <source>
        <dbReference type="ARBA" id="ARBA00022516"/>
    </source>
</evidence>
<evidence type="ECO:0000256" key="6">
    <source>
        <dbReference type="ARBA" id="ARBA00023098"/>
    </source>
</evidence>
<evidence type="ECO:0000313" key="8">
    <source>
        <dbReference type="EMBL" id="CBH75311.1"/>
    </source>
</evidence>
<gene>
    <name evidence="8" type="primary">fabI</name>
    <name evidence="8" type="ORF">CARN1_1328</name>
</gene>
<dbReference type="GO" id="GO:0004318">
    <property type="term" value="F:enoyl-[acyl-carrier-protein] reductase (NADH) activity"/>
    <property type="evidence" value="ECO:0007669"/>
    <property type="project" value="UniProtKB-EC"/>
</dbReference>
<dbReference type="CDD" id="cd05372">
    <property type="entry name" value="ENR_SDR"/>
    <property type="match status" value="1"/>
</dbReference>
<protein>
    <submittedName>
        <fullName evidence="8">Enoyl-acyl carrier protein reductase</fullName>
        <ecNumber evidence="8">1.3.1.9</ecNumber>
    </submittedName>
</protein>
<evidence type="ECO:0000256" key="1">
    <source>
        <dbReference type="ARBA" id="ARBA00005189"/>
    </source>
</evidence>
<dbReference type="AlphaFoldDB" id="E6PFS4"/>
<keyword evidence="3" id="KW-0444">Lipid biosynthesis</keyword>
<dbReference type="PRINTS" id="PR00081">
    <property type="entry name" value="GDHRDH"/>
</dbReference>
<dbReference type="Gene3D" id="3.40.50.720">
    <property type="entry name" value="NAD(P)-binding Rossmann-like Domain"/>
    <property type="match status" value="1"/>
</dbReference>
<comment type="caution">
    <text evidence="8">The sequence shown here is derived from an EMBL/GenBank/DDBJ whole genome shotgun (WGS) entry which is preliminary data.</text>
</comment>
<evidence type="ECO:0000256" key="7">
    <source>
        <dbReference type="ARBA" id="ARBA00023160"/>
    </source>
</evidence>
<reference evidence="8" key="1">
    <citation type="submission" date="2009-10" db="EMBL/GenBank/DDBJ databases">
        <title>Diversity of trophic interactions inside an arsenic-rich microbial ecosystem.</title>
        <authorList>
            <person name="Bertin P.N."/>
            <person name="Heinrich-Salmeron A."/>
            <person name="Pelletier E."/>
            <person name="Goulhen-Chollet F."/>
            <person name="Arsene-Ploetze F."/>
            <person name="Gallien S."/>
            <person name="Calteau A."/>
            <person name="Vallenet D."/>
            <person name="Casiot C."/>
            <person name="Chane-Woon-Ming B."/>
            <person name="Giloteaux L."/>
            <person name="Barakat M."/>
            <person name="Bonnefoy V."/>
            <person name="Bruneel O."/>
            <person name="Chandler M."/>
            <person name="Cleiss J."/>
            <person name="Duran R."/>
            <person name="Elbaz-Poulichet F."/>
            <person name="Fonknechten N."/>
            <person name="Lauga B."/>
            <person name="Mornico D."/>
            <person name="Ortet P."/>
            <person name="Schaeffer C."/>
            <person name="Siguier P."/>
            <person name="Alexander Thil Smith A."/>
            <person name="Van Dorsselaer A."/>
            <person name="Weissenbach J."/>
            <person name="Medigue C."/>
            <person name="Le Paslier D."/>
        </authorList>
    </citation>
    <scope>NUCLEOTIDE SEQUENCE</scope>
</reference>